<feature type="region of interest" description="Disordered" evidence="1">
    <location>
        <begin position="838"/>
        <end position="927"/>
    </location>
</feature>
<keyword evidence="5" id="KW-1185">Reference proteome</keyword>
<evidence type="ECO:0000259" key="3">
    <source>
        <dbReference type="PROSITE" id="PS50190"/>
    </source>
</evidence>
<feature type="compositionally biased region" description="Basic and acidic residues" evidence="1">
    <location>
        <begin position="869"/>
        <end position="893"/>
    </location>
</feature>
<dbReference type="PANTHER" id="PTHR10663:SF405">
    <property type="entry name" value="ARF GUANINE NUCLEOTIDE EXCHANGE FACTOR SYT1"/>
    <property type="match status" value="1"/>
</dbReference>
<dbReference type="Proteomes" id="UP000769528">
    <property type="component" value="Unassembled WGS sequence"/>
</dbReference>
<protein>
    <recommendedName>
        <fullName evidence="6">SEC7 domain-containing protein</fullName>
    </recommendedName>
</protein>
<dbReference type="OrthoDB" id="430364at2759"/>
<dbReference type="SUPFAM" id="SSF48425">
    <property type="entry name" value="Sec7 domain"/>
    <property type="match status" value="1"/>
</dbReference>
<evidence type="ECO:0008006" key="6">
    <source>
        <dbReference type="Google" id="ProtNLM"/>
    </source>
</evidence>
<dbReference type="InterPro" id="IPR001849">
    <property type="entry name" value="PH_domain"/>
</dbReference>
<dbReference type="InterPro" id="IPR023394">
    <property type="entry name" value="Sec7_C_sf"/>
</dbReference>
<dbReference type="GO" id="GO:0005085">
    <property type="term" value="F:guanyl-nucleotide exchange factor activity"/>
    <property type="evidence" value="ECO:0007669"/>
    <property type="project" value="InterPro"/>
</dbReference>
<dbReference type="Gene3D" id="1.10.1000.11">
    <property type="entry name" value="Arf Nucleotide-binding Site Opener,domain 2"/>
    <property type="match status" value="1"/>
</dbReference>
<evidence type="ECO:0000259" key="2">
    <source>
        <dbReference type="PROSITE" id="PS50003"/>
    </source>
</evidence>
<accession>A0A9P8PKV1</accession>
<gene>
    <name evidence="4" type="ORF">WICMUC_003518</name>
</gene>
<dbReference type="PROSITE" id="PS50003">
    <property type="entry name" value="PH_DOMAIN"/>
    <property type="match status" value="1"/>
</dbReference>
<reference evidence="4" key="1">
    <citation type="journal article" date="2021" name="Open Biol.">
        <title>Shared evolutionary footprints suggest mitochondrial oxidative damage underlies multiple complex I losses in fungi.</title>
        <authorList>
            <person name="Schikora-Tamarit M.A."/>
            <person name="Marcet-Houben M."/>
            <person name="Nosek J."/>
            <person name="Gabaldon T."/>
        </authorList>
    </citation>
    <scope>NUCLEOTIDE SEQUENCE</scope>
    <source>
        <strain evidence="4">CBS6341</strain>
    </source>
</reference>
<feature type="compositionally biased region" description="Acidic residues" evidence="1">
    <location>
        <begin position="902"/>
        <end position="927"/>
    </location>
</feature>
<comment type="caution">
    <text evidence="4">The sequence shown here is derived from an EMBL/GenBank/DDBJ whole genome shotgun (WGS) entry which is preliminary data.</text>
</comment>
<dbReference type="AlphaFoldDB" id="A0A9P8PKV1"/>
<proteinExistence type="predicted"/>
<feature type="domain" description="PH" evidence="2">
    <location>
        <begin position="571"/>
        <end position="703"/>
    </location>
</feature>
<feature type="region of interest" description="Disordered" evidence="1">
    <location>
        <begin position="236"/>
        <end position="260"/>
    </location>
</feature>
<dbReference type="GO" id="GO:0032012">
    <property type="term" value="P:regulation of ARF protein signal transduction"/>
    <property type="evidence" value="ECO:0007669"/>
    <property type="project" value="InterPro"/>
</dbReference>
<dbReference type="PANTHER" id="PTHR10663">
    <property type="entry name" value="GUANYL-NUCLEOTIDE EXCHANGE FACTOR"/>
    <property type="match status" value="1"/>
</dbReference>
<dbReference type="InterPro" id="IPR035999">
    <property type="entry name" value="Sec7_dom_sf"/>
</dbReference>
<feature type="compositionally biased region" description="Acidic residues" evidence="1">
    <location>
        <begin position="849"/>
        <end position="859"/>
    </location>
</feature>
<dbReference type="Pfam" id="PF01369">
    <property type="entry name" value="Sec7"/>
    <property type="match status" value="1"/>
</dbReference>
<dbReference type="EMBL" id="JAEUBF010000948">
    <property type="protein sequence ID" value="KAH3673702.1"/>
    <property type="molecule type" value="Genomic_DNA"/>
</dbReference>
<feature type="domain" description="SEC7" evidence="3">
    <location>
        <begin position="275"/>
        <end position="412"/>
    </location>
</feature>
<dbReference type="InterPro" id="IPR000904">
    <property type="entry name" value="Sec7_dom"/>
</dbReference>
<name>A0A9P8PKV1_9ASCO</name>
<evidence type="ECO:0000256" key="1">
    <source>
        <dbReference type="SAM" id="MobiDB-lite"/>
    </source>
</evidence>
<dbReference type="SMART" id="SM00222">
    <property type="entry name" value="Sec7"/>
    <property type="match status" value="1"/>
</dbReference>
<dbReference type="PROSITE" id="PS50190">
    <property type="entry name" value="SEC7"/>
    <property type="match status" value="1"/>
</dbReference>
<dbReference type="SMART" id="SM00233">
    <property type="entry name" value="PH"/>
    <property type="match status" value="1"/>
</dbReference>
<sequence length="927" mass="107573">MNSSKDTTKIHSTPSLRFNKFKSMEQLKRGNIFNRHKRQNSMNELSEITEDLSISPSRLSINKSPIIKNVSNSPTSISSSNLSTPIKSPIKDRQISIEFSKSPIKQPTFHRKPSVSTFNRLKKKLSSFMDQEELILETGKKIQQRPELIKSNSESHNSNLKINYSEQIDIESEIDSLTNGSNSGVINNSSKEVTRKRSRTLGSIENDLYHKRNNSFVKAIGSMVLLKSNASTHSSSSIENDELISRPSTPPKVSEEDTEDSYIEKLTNEGFEFEICSILSERNSIFLQNCLFKFINEKFNFQNESLDISLRKFLIYCDLPKEAQQIDRVLENFSKVYYEHNIEYWTSSDQIYLLSFSFVMLQTDFFRLDNKKKMSKVEFVKNTRNDNLNDKTNNAHIPKEVLEYYYDNITFTKFNNIHHLNSLNKQPIYLLPRRIFQSNSSTMLDSSNFKSQQHTQRSSSVSSSTSQFFNLTQTIDPYFYILSEQLDLLKLPEYEVNEENPFQKNLPDDKTCEGFQEIFNIISNISGSFIAFDKDYPWVPAKTEVHLNINNGAIDELKNIDYTNDTKVILKIIKIGELYKEETLNSIFFPTTNRKVWKKYFGILTTCGFFLLENLSFLNLLERDKLLNNVSITIEIPDSILKSCLKISINGLFAVQSSNNEETIKSSSRFCFNIFSTNKKELFSLLTHKQVKSWINNINLIASLDGCSIELNGLNDNEVIPIRNITIQDKIDKLIKNSKNSKTKIKELIKLTKFLQTLSPFNIKTKDSLQQYFQCLIVRIDWLWYEIERNSVYQEILEFSQTIQKLKSMVDRNLNNVKSRNEIDDDSLLGDSFFINDEEIPNESKDESNDGFDDVDNDNNDSQGSYKSIIEDVDHQDDTFENKGLEIRLKNRNEGNGSETRDFEEEEEEEDDDDEYYDYDNDYDTKN</sequence>
<organism evidence="4 5">
    <name type="scientific">Wickerhamomyces mucosus</name>
    <dbReference type="NCBI Taxonomy" id="1378264"/>
    <lineage>
        <taxon>Eukaryota</taxon>
        <taxon>Fungi</taxon>
        <taxon>Dikarya</taxon>
        <taxon>Ascomycota</taxon>
        <taxon>Saccharomycotina</taxon>
        <taxon>Saccharomycetes</taxon>
        <taxon>Phaffomycetales</taxon>
        <taxon>Wickerhamomycetaceae</taxon>
        <taxon>Wickerhamomyces</taxon>
    </lineage>
</organism>
<evidence type="ECO:0000313" key="5">
    <source>
        <dbReference type="Proteomes" id="UP000769528"/>
    </source>
</evidence>
<evidence type="ECO:0000313" key="4">
    <source>
        <dbReference type="EMBL" id="KAH3673702.1"/>
    </source>
</evidence>
<reference evidence="4" key="2">
    <citation type="submission" date="2021-01" db="EMBL/GenBank/DDBJ databases">
        <authorList>
            <person name="Schikora-Tamarit M.A."/>
        </authorList>
    </citation>
    <scope>NUCLEOTIDE SEQUENCE</scope>
    <source>
        <strain evidence="4">CBS6341</strain>
    </source>
</reference>